<dbReference type="OrthoDB" id="539634at2759"/>
<name>A0A197K8P8_9FUNG</name>
<dbReference type="InterPro" id="IPR038906">
    <property type="entry name" value="TTC36"/>
</dbReference>
<dbReference type="EMBL" id="KV442019">
    <property type="protein sequence ID" value="OAQ33870.1"/>
    <property type="molecule type" value="Genomic_DNA"/>
</dbReference>
<evidence type="ECO:0000256" key="1">
    <source>
        <dbReference type="ARBA" id="ARBA00006995"/>
    </source>
</evidence>
<comment type="similarity">
    <text evidence="1">Belongs to the TTC36 family.</text>
</comment>
<organism evidence="2 3">
    <name type="scientific">Linnemannia elongata AG-77</name>
    <dbReference type="NCBI Taxonomy" id="1314771"/>
    <lineage>
        <taxon>Eukaryota</taxon>
        <taxon>Fungi</taxon>
        <taxon>Fungi incertae sedis</taxon>
        <taxon>Mucoromycota</taxon>
        <taxon>Mortierellomycotina</taxon>
        <taxon>Mortierellomycetes</taxon>
        <taxon>Mortierellales</taxon>
        <taxon>Mortierellaceae</taxon>
        <taxon>Linnemannia</taxon>
    </lineage>
</organism>
<dbReference type="Gene3D" id="1.25.40.10">
    <property type="entry name" value="Tetratricopeptide repeat domain"/>
    <property type="match status" value="1"/>
</dbReference>
<evidence type="ECO:0000313" key="3">
    <source>
        <dbReference type="Proteomes" id="UP000078512"/>
    </source>
</evidence>
<protein>
    <submittedName>
        <fullName evidence="2">Tetratricopeptide repeat protein 36-like protein</fullName>
    </submittedName>
</protein>
<dbReference type="PANTHER" id="PTHR21405">
    <property type="entry name" value="CDNA SEQUENCE BC021608"/>
    <property type="match status" value="1"/>
</dbReference>
<accession>A0A197K8P8</accession>
<dbReference type="Pfam" id="PF13414">
    <property type="entry name" value="TPR_11"/>
    <property type="match status" value="1"/>
</dbReference>
<evidence type="ECO:0000313" key="2">
    <source>
        <dbReference type="EMBL" id="OAQ33870.1"/>
    </source>
</evidence>
<keyword evidence="3" id="KW-1185">Reference proteome</keyword>
<sequence length="187" mass="20419">MATKTTVSAKDAKILDMVFNPEGTMLPDKETENMLNSEPIVIEPEMLKKLKGLESEAILLAEKDDIDGAIAKFSEAITLCPNYASAYNNRAQAYRIQNNDAAAIQDLDKAIEHAGGQVPILKQAYTQRGIIKKARGEKEAAQADFERGARYGNPVAKAVAVQDNPISQLCGAMVMEMLNKEIHGNKK</sequence>
<dbReference type="PANTHER" id="PTHR21405:SF0">
    <property type="entry name" value="TETRATRICOPEPTIDE REPEAT PROTEIN 36"/>
    <property type="match status" value="1"/>
</dbReference>
<dbReference type="Proteomes" id="UP000078512">
    <property type="component" value="Unassembled WGS sequence"/>
</dbReference>
<proteinExistence type="inferred from homology"/>
<dbReference type="InterPro" id="IPR011990">
    <property type="entry name" value="TPR-like_helical_dom_sf"/>
</dbReference>
<dbReference type="STRING" id="1314771.A0A197K8P8"/>
<dbReference type="GO" id="GO:0006570">
    <property type="term" value="P:tyrosine metabolic process"/>
    <property type="evidence" value="ECO:0007669"/>
    <property type="project" value="TreeGrafter"/>
</dbReference>
<dbReference type="InterPro" id="IPR019734">
    <property type="entry name" value="TPR_rpt"/>
</dbReference>
<reference evidence="2 3" key="1">
    <citation type="submission" date="2016-05" db="EMBL/GenBank/DDBJ databases">
        <title>Genome sequencing reveals origins of a unique bacterial endosymbiosis in the earliest lineages of terrestrial Fungi.</title>
        <authorList>
            <consortium name="DOE Joint Genome Institute"/>
            <person name="Uehling J."/>
            <person name="Gryganskyi A."/>
            <person name="Hameed K."/>
            <person name="Tschaplinski T."/>
            <person name="Misztal P."/>
            <person name="Wu S."/>
            <person name="Desiro A."/>
            <person name="Vande Pol N."/>
            <person name="Du Z.-Y."/>
            <person name="Zienkiewicz A."/>
            <person name="Zienkiewicz K."/>
            <person name="Morin E."/>
            <person name="Tisserant E."/>
            <person name="Splivallo R."/>
            <person name="Hainaut M."/>
            <person name="Henrissat B."/>
            <person name="Ohm R."/>
            <person name="Kuo A."/>
            <person name="Yan J."/>
            <person name="Lipzen A."/>
            <person name="Nolan M."/>
            <person name="Labutti K."/>
            <person name="Barry K."/>
            <person name="Goldstein A."/>
            <person name="Labbe J."/>
            <person name="Schadt C."/>
            <person name="Tuskan G."/>
            <person name="Grigoriev I."/>
            <person name="Martin F."/>
            <person name="Vilgalys R."/>
            <person name="Bonito G."/>
        </authorList>
    </citation>
    <scope>NUCLEOTIDE SEQUENCE [LARGE SCALE GENOMIC DNA]</scope>
    <source>
        <strain evidence="2 3">AG-77</strain>
    </source>
</reference>
<dbReference type="AlphaFoldDB" id="A0A197K8P8"/>
<dbReference type="SMART" id="SM00028">
    <property type="entry name" value="TPR"/>
    <property type="match status" value="2"/>
</dbReference>
<dbReference type="SUPFAM" id="SSF48452">
    <property type="entry name" value="TPR-like"/>
    <property type="match status" value="1"/>
</dbReference>
<gene>
    <name evidence="2" type="ORF">K457DRAFT_106529</name>
</gene>